<evidence type="ECO:0000259" key="1">
    <source>
        <dbReference type="Pfam" id="PF06985"/>
    </source>
</evidence>
<dbReference type="Proteomes" id="UP000593566">
    <property type="component" value="Unassembled WGS sequence"/>
</dbReference>
<accession>A0A8H6FI46</accession>
<organism evidence="3 4">
    <name type="scientific">Letharia lupina</name>
    <dbReference type="NCBI Taxonomy" id="560253"/>
    <lineage>
        <taxon>Eukaryota</taxon>
        <taxon>Fungi</taxon>
        <taxon>Dikarya</taxon>
        <taxon>Ascomycota</taxon>
        <taxon>Pezizomycotina</taxon>
        <taxon>Lecanoromycetes</taxon>
        <taxon>OSLEUM clade</taxon>
        <taxon>Lecanoromycetidae</taxon>
        <taxon>Lecanorales</taxon>
        <taxon>Lecanorineae</taxon>
        <taxon>Parmeliaceae</taxon>
        <taxon>Letharia</taxon>
    </lineage>
</organism>
<dbReference type="AlphaFoldDB" id="A0A8H6FI46"/>
<dbReference type="Pfam" id="PF26640">
    <property type="entry name" value="DUF8212"/>
    <property type="match status" value="1"/>
</dbReference>
<feature type="domain" description="DUF8212" evidence="2">
    <location>
        <begin position="230"/>
        <end position="292"/>
    </location>
</feature>
<evidence type="ECO:0000313" key="3">
    <source>
        <dbReference type="EMBL" id="KAF6228955.1"/>
    </source>
</evidence>
<dbReference type="EMBL" id="JACCJB010000003">
    <property type="protein sequence ID" value="KAF6228955.1"/>
    <property type="molecule type" value="Genomic_DNA"/>
</dbReference>
<dbReference type="InterPro" id="IPR010730">
    <property type="entry name" value="HET"/>
</dbReference>
<dbReference type="PANTHER" id="PTHR10622:SF10">
    <property type="entry name" value="HET DOMAIN-CONTAINING PROTEIN"/>
    <property type="match status" value="1"/>
</dbReference>
<evidence type="ECO:0000313" key="4">
    <source>
        <dbReference type="Proteomes" id="UP000593566"/>
    </source>
</evidence>
<reference evidence="3 4" key="1">
    <citation type="journal article" date="2020" name="Genomics">
        <title>Complete, high-quality genomes from long-read metagenomic sequencing of two wolf lichen thalli reveals enigmatic genome architecture.</title>
        <authorList>
            <person name="McKenzie S.K."/>
            <person name="Walston R.F."/>
            <person name="Allen J.L."/>
        </authorList>
    </citation>
    <scope>NUCLEOTIDE SEQUENCE [LARGE SCALE GENOMIC DNA]</scope>
    <source>
        <strain evidence="3">WasteWater1</strain>
    </source>
</reference>
<evidence type="ECO:0000259" key="2">
    <source>
        <dbReference type="Pfam" id="PF26640"/>
    </source>
</evidence>
<evidence type="ECO:0008006" key="5">
    <source>
        <dbReference type="Google" id="ProtNLM"/>
    </source>
</evidence>
<name>A0A8H6FI46_9LECA</name>
<dbReference type="GeneID" id="59335467"/>
<dbReference type="PANTHER" id="PTHR10622">
    <property type="entry name" value="HET DOMAIN-CONTAINING PROTEIN"/>
    <property type="match status" value="1"/>
</dbReference>
<gene>
    <name evidence="3" type="ORF">HO133_007067</name>
</gene>
<feature type="domain" description="Heterokaryon incompatibility" evidence="1">
    <location>
        <begin position="21"/>
        <end position="118"/>
    </location>
</feature>
<dbReference type="InterPro" id="IPR058525">
    <property type="entry name" value="DUF8212"/>
</dbReference>
<protein>
    <recommendedName>
        <fullName evidence="5">HET-domain-containing protein</fullName>
    </recommendedName>
</protein>
<keyword evidence="4" id="KW-1185">Reference proteome</keyword>
<dbReference type="RefSeq" id="XP_037156597.1">
    <property type="nucleotide sequence ID" value="XM_037297962.1"/>
</dbReference>
<proteinExistence type="predicted"/>
<sequence>MIRLLDATTHSIASYLDPPSYAIISHVWLPPEIIHTDIIDPSIPLSTFTNPSHPKRISAAKILNSCNTLVRLYNGRVKHLWLDTICIDKRDLTELSTAINSMYKWYKYAEVCFVYLADYPSPSVSDFTHSKWFTRGWTLQEFIAPKSVLFFDASWNRIGDRDTLQSDLTARTSIPAEVLLGSRNVGWASVSCRMSWAAGRTVTVEEDIAYCLLGLFGVNMPLLYGEGAERAFRRLQEEIMRYSDDHSLFAWKSQNAGSFIRGPRGVDVLSSGSGLLAASPDYFASTREFKHAPSRENNRPFAVTNKGIYIDLYLQRYGHEGLYVASIEFLESEA</sequence>
<comment type="caution">
    <text evidence="3">The sequence shown here is derived from an EMBL/GenBank/DDBJ whole genome shotgun (WGS) entry which is preliminary data.</text>
</comment>
<dbReference type="Pfam" id="PF06985">
    <property type="entry name" value="HET"/>
    <property type="match status" value="1"/>
</dbReference>